<gene>
    <name evidence="4" type="ORF">BaRGS_00008136</name>
</gene>
<name>A0ABD0LLY1_9CAEN</name>
<dbReference type="PANTHER" id="PTHR24200:SF11">
    <property type="entry name" value="TOUCAN, ISOFORM A"/>
    <property type="match status" value="1"/>
</dbReference>
<evidence type="ECO:0000256" key="1">
    <source>
        <dbReference type="ARBA" id="ARBA00023054"/>
    </source>
</evidence>
<feature type="coiled-coil region" evidence="2">
    <location>
        <begin position="343"/>
        <end position="394"/>
    </location>
</feature>
<evidence type="ECO:0000313" key="4">
    <source>
        <dbReference type="EMBL" id="KAK7500561.1"/>
    </source>
</evidence>
<comment type="caution">
    <text evidence="4">The sequence shown here is derived from an EMBL/GenBank/DDBJ whole genome shotgun (WGS) entry which is preliminary data.</text>
</comment>
<keyword evidence="1 2" id="KW-0175">Coiled coil</keyword>
<feature type="compositionally biased region" description="Basic and acidic residues" evidence="3">
    <location>
        <begin position="33"/>
        <end position="46"/>
    </location>
</feature>
<sequence length="663" mass="74313">MDVLKGMQQLRCRNPFAEVLVRAAQHGVPSDSRKEYVIIREPDQNRSRTKSSGQLKSAHPPDVVSTSARGTRAQEVARLESLCETRTKELNYSKMQLKAGLQAFDAMACLLNYCTNQLDAFSCPEVTAKLKDAEGHISEQQQQIENLQQQKTSVEQQLTEVTQARDAALEDVAKLQQEMKEAEEAHLTSVQQLKDTHAAALTSQQEELHSQQQQTAQQMQKYHEKQLEYTQQSHQRQISEMTAEHQMATNRLKVAHLEEIQELRNRHDKQMEELHAQHRNKLEDITRRFESIKLSLSEKVESLCVECDDLRVRARTSEEALQRDADVKVQLALTPYLHLPKEIESLRTVIDMRTEEIQKLRRQNMDLEKQLEELPIAQEKVASLQQKVENLQAIINIKTDHEKQLHEKCQVLMRKYDRESRANKRLSMDYEQVVWRMSQSADFSGCGDVLTHPLPHSPPRGGDHLAHGSPSPVRRSLSNNAQGDGAGVMRRQRKTSGGDEDFDRKIRCRSATFVMEKAKAVQGKNGTGVNGAGSAPESVSGSPSKQPLSRSADYAEEIAAALSTSHDESWSSGHYSADPSDLQSSMESSIMLDTSKDFFETPRGVSYSVIVESNGTNGEKGAHEDVFEAAENDQTTVADESTGSMDVSCKANVTVVVNSPGSD</sequence>
<feature type="region of interest" description="Disordered" evidence="3">
    <location>
        <begin position="201"/>
        <end position="223"/>
    </location>
</feature>
<dbReference type="EMBL" id="JACVVK020000036">
    <property type="protein sequence ID" value="KAK7500561.1"/>
    <property type="molecule type" value="Genomic_DNA"/>
</dbReference>
<dbReference type="InterPro" id="IPR051293">
    <property type="entry name" value="MTUS1/CCDC69"/>
</dbReference>
<accession>A0ABD0LLY1</accession>
<feature type="compositionally biased region" description="Polar residues" evidence="3">
    <location>
        <begin position="537"/>
        <end position="549"/>
    </location>
</feature>
<feature type="region of interest" description="Disordered" evidence="3">
    <location>
        <begin position="449"/>
        <end position="503"/>
    </location>
</feature>
<proteinExistence type="predicted"/>
<dbReference type="PANTHER" id="PTHR24200">
    <property type="entry name" value="TOUCAN, ISOFORM A"/>
    <property type="match status" value="1"/>
</dbReference>
<feature type="coiled-coil region" evidence="2">
    <location>
        <begin position="253"/>
        <end position="280"/>
    </location>
</feature>
<keyword evidence="5" id="KW-1185">Reference proteome</keyword>
<feature type="coiled-coil region" evidence="2">
    <location>
        <begin position="130"/>
        <end position="192"/>
    </location>
</feature>
<dbReference type="AlphaFoldDB" id="A0ABD0LLY1"/>
<protein>
    <submittedName>
        <fullName evidence="4">Uncharacterized protein</fullName>
    </submittedName>
</protein>
<evidence type="ECO:0000256" key="2">
    <source>
        <dbReference type="SAM" id="Coils"/>
    </source>
</evidence>
<reference evidence="4 5" key="1">
    <citation type="journal article" date="2023" name="Sci. Data">
        <title>Genome assembly of the Korean intertidal mud-creeper Batillaria attramentaria.</title>
        <authorList>
            <person name="Patra A.K."/>
            <person name="Ho P.T."/>
            <person name="Jun S."/>
            <person name="Lee S.J."/>
            <person name="Kim Y."/>
            <person name="Won Y.J."/>
        </authorList>
    </citation>
    <scope>NUCLEOTIDE SEQUENCE [LARGE SCALE GENOMIC DNA]</scope>
    <source>
        <strain evidence="4">Wonlab-2016</strain>
    </source>
</reference>
<feature type="region of interest" description="Disordered" evidence="3">
    <location>
        <begin position="33"/>
        <end position="72"/>
    </location>
</feature>
<organism evidence="4 5">
    <name type="scientific">Batillaria attramentaria</name>
    <dbReference type="NCBI Taxonomy" id="370345"/>
    <lineage>
        <taxon>Eukaryota</taxon>
        <taxon>Metazoa</taxon>
        <taxon>Spiralia</taxon>
        <taxon>Lophotrochozoa</taxon>
        <taxon>Mollusca</taxon>
        <taxon>Gastropoda</taxon>
        <taxon>Caenogastropoda</taxon>
        <taxon>Sorbeoconcha</taxon>
        <taxon>Cerithioidea</taxon>
        <taxon>Batillariidae</taxon>
        <taxon>Batillaria</taxon>
    </lineage>
</organism>
<feature type="region of interest" description="Disordered" evidence="3">
    <location>
        <begin position="523"/>
        <end position="551"/>
    </location>
</feature>
<dbReference type="Proteomes" id="UP001519460">
    <property type="component" value="Unassembled WGS sequence"/>
</dbReference>
<evidence type="ECO:0000256" key="3">
    <source>
        <dbReference type="SAM" id="MobiDB-lite"/>
    </source>
</evidence>
<feature type="compositionally biased region" description="Low complexity" evidence="3">
    <location>
        <begin position="201"/>
        <end position="220"/>
    </location>
</feature>
<evidence type="ECO:0000313" key="5">
    <source>
        <dbReference type="Proteomes" id="UP001519460"/>
    </source>
</evidence>